<organism evidence="1 2">
    <name type="scientific">Hypoxylon rubiginosum</name>
    <dbReference type="NCBI Taxonomy" id="110542"/>
    <lineage>
        <taxon>Eukaryota</taxon>
        <taxon>Fungi</taxon>
        <taxon>Dikarya</taxon>
        <taxon>Ascomycota</taxon>
        <taxon>Pezizomycotina</taxon>
        <taxon>Sordariomycetes</taxon>
        <taxon>Xylariomycetidae</taxon>
        <taxon>Xylariales</taxon>
        <taxon>Hypoxylaceae</taxon>
        <taxon>Hypoxylon</taxon>
    </lineage>
</organism>
<name>A0ACC0CKR5_9PEZI</name>
<sequence length="2592" mass="282802">MDNDSSEWASEPIAIIGMSCRFSGGASDPEKLWDLMASGQTGWSEIPPDRFNLEGTYHPNNERISTATQTHVKGGHFLDEDVATFDAAFFNYSGEMAQALDPQFRLQLESTFEALENAGLPLSHVAGSQTSVFAGVFTHDYHEGLVRDEDKLPRFMLVGTWNPMSSNRISHFFDFRGASMTLETGCSTALVALHQAMQSLRNREADMSVVSGVNLMLNPDQFKIIGSLGMLSPDGKSYAFDARANGYGRGEGVSTIIIKRLSDALAANDPIRAVIRETALNQDGKTDTITTPSGTAQEELMSECYRRAGLDPRGTQYFEAHGTGTQAGDPIEAKAMAAVFGSGEGRDDEAHFLRIGSVKTNVGHCEAASGLAALVKGVLCLEKGLIPPSVNYETPNPKLKLHEWHLKVATALEPWPESLVGGPRRLSVNNFGYGGTNAHVILESADPWTSTPTLSLSADNGNGSNGHSYSNGHTNGNTPYTTNSTTDDTKVLILSARDERSCQRMVSDVRAYLQKHRSLGHEASNDLLRDLSYTLGERRTLFQWVAAHQVRLEGKNGLDAVIQALDSPRFKPGRVPSRCPRIGMVFTGQGAQWYAMGRELLTSYPVFRRSVEEAESHLRAIGANWSLVEELQRDAKTTRVHDTALSIPVCVALQIALVRLLASWGITPTAVTSHSSGEIAAAFAVGALTFRQAMATAYHRAVLAADETTRAPSAVKGAMAAVGLGAEEVQFYLERLTEESGKAVVACVNSPQSVTISGDADAVQQAYHSHHMDPFAEAYRELLRKEMARSVVRDGKEHQRENSKEDEGEEKELKVIFSSAVTGGRITDIKEIADPDHWVGSLVQPVQFVDAFTDMVLGDMDDPTGRSIDVVLEVGPHTALGGPIREILSLLDFEGIELPYWGCLVRDEHAGYTMRSAAINLLREGYPLIMSQINFPVTAYDDESPRVLKDLPAYPWNHTMRHWQESRVNRAIRTRSQPPHDLLGMPVAGNDPDTAVWRRTLRVAETPWIRDHMVQGSIVYPGSGYVCLAIEAINQLEKTATAEEEAIKDISGFRLRDVDFLAALVIPDNADGVEIRTTLQRVPEREIDARGWQSFEVSSVTQENRWTLHARGMITVERERGLEGTATLNKTERGPLSAYRRHKDPRDMFANLRVRGVYHGPLFQNTTKIVQDGREPRSVCDITIRHESSTDTDPVAAARNTVLHPITLDAVVVSYFSTLPSVGALAEDPKLPRSIESMWVSSQISREVGRTLHCDTSLSHDNPQSGLADVTVVDGQTGVTVLEIQGLGCIFLGRGSGATARQDASNKGNTTTLKWQEEVCSKVEWGPDLSLRQPSTLAQIKKQLSFAVSEADVAIAVNLSRVSVYFAYDALQSLTSEDVAQLQKQPHLAKYYGCLRRLVDRATTSSLGPSSDKWVLHKPEERQPYLTDAASQSVDGELICRLGPLFVPILRGECSAVEVMEEDGLQRKYLENTLRLVPSLRQLSTLLRKVTHKNPRARVLEIGANTGAVTTRRVLEALGTPETAPVASWHITEASSHLLQDARTELADWSDLLEFDRLDIEKDPAKQNFLLESYDIVVATRALHAVKNVAGAMANVRSLLKPGGTLLLVETTQNQTDIEFIFGLLPSWWECEEPERQLSPTLSASSWDHVLRDAGFSGIDLEIRDSESDIMHTNSIIMSTAPLAEYQKPNLSRANNPGGFAVVTSNKMPPPRGLVHLLSQRIHALTGSTLFPGHLVLEESNSDAYRTKVCVFVGEIDEPILTDLDTMCIDGLRAMVTQCSGLLWISTGGAVDSEKPEQALSQGFLRVLRNEYVGRRYLSLDLDPGVSERWDNDSDGMVSAIMQVLEEGFGRVDTELGPAEFEYAERDGMLLIPRIYKDQEYNDMVTGPLTPSWGELLVKAKDEKGGIDAATDIPLENLFQEDRSLKLGVGIPGHLDTLLFVDDEEYDPEMLAEMVEITPRAYGLSSRDVMAAMGQLKDHAMGIECAGIVTRVGAEARAKGYNVGDRVVALLLGASFGSRACAPWHGIVHIPSGMSFEDAASLPLAFTIAYAGLVDAARLAPGQSVLIHAAAGGIGQAAIMLAKHLGVTEIYATAGSHEKRDHIKREHGIPAERIFNSRDASFESAVLTATNGRGIDVVLNSLPGPLLQSSLNVVAPLGHLIEIGKREIEANSLLALASFSRGVSLTSLDVLTLLRRRGPDVHRVLSEIVRLIEQQFLKPVHPVTIYPMRDVQEAFRFVQTGAQVGKVVLSTGSDEQVWVVPRPRGVTARPQLRSDASYLIIGGVGGIGRSVAHWLVSHGAKNLILLSRSAGDLDLDKNKSADGALFIGELREAGCRVKPINCDVSLASDLVKALRACENEGLPPVRGVVQGAMLLRDAIFEQMTLDDWRSGLRPKVDGTWNLHTEFSKLGSLDFFVMLSSVSGVLGIMSQTNYAAGGSYEDAMARWRQARGLPGVSIDLGPISDVGYVAETAKVAERLRKSGDYVMLDEDIVLRALNAALGEASSHDDASRLIGNAIATKLADIFMLDVAEIDLKKPPALYGVDSLVAVELRNMLVLQAAADISIFTILQSASLATLATDVAAKSRHIEIPI</sequence>
<comment type="caution">
    <text evidence="1">The sequence shown here is derived from an EMBL/GenBank/DDBJ whole genome shotgun (WGS) entry which is preliminary data.</text>
</comment>
<dbReference type="EMBL" id="MU394410">
    <property type="protein sequence ID" value="KAI6081046.1"/>
    <property type="molecule type" value="Genomic_DNA"/>
</dbReference>
<proteinExistence type="predicted"/>
<evidence type="ECO:0000313" key="2">
    <source>
        <dbReference type="Proteomes" id="UP001497680"/>
    </source>
</evidence>
<keyword evidence="2" id="KW-1185">Reference proteome</keyword>
<gene>
    <name evidence="1" type="ORF">F4821DRAFT_273433</name>
</gene>
<reference evidence="1 2" key="1">
    <citation type="journal article" date="2022" name="New Phytol.">
        <title>Ecological generalism drives hyperdiversity of secondary metabolite gene clusters in xylarialean endophytes.</title>
        <authorList>
            <person name="Franco M.E.E."/>
            <person name="Wisecaver J.H."/>
            <person name="Arnold A.E."/>
            <person name="Ju Y.M."/>
            <person name="Slot J.C."/>
            <person name="Ahrendt S."/>
            <person name="Moore L.P."/>
            <person name="Eastman K.E."/>
            <person name="Scott K."/>
            <person name="Konkel Z."/>
            <person name="Mondo S.J."/>
            <person name="Kuo A."/>
            <person name="Hayes R.D."/>
            <person name="Haridas S."/>
            <person name="Andreopoulos B."/>
            <person name="Riley R."/>
            <person name="LaButti K."/>
            <person name="Pangilinan J."/>
            <person name="Lipzen A."/>
            <person name="Amirebrahimi M."/>
            <person name="Yan J."/>
            <person name="Adam C."/>
            <person name="Keymanesh K."/>
            <person name="Ng V."/>
            <person name="Louie K."/>
            <person name="Northen T."/>
            <person name="Drula E."/>
            <person name="Henrissat B."/>
            <person name="Hsieh H.M."/>
            <person name="Youens-Clark K."/>
            <person name="Lutzoni F."/>
            <person name="Miadlikowska J."/>
            <person name="Eastwood D.C."/>
            <person name="Hamelin R.C."/>
            <person name="Grigoriev I.V."/>
            <person name="U'Ren J.M."/>
        </authorList>
    </citation>
    <scope>NUCLEOTIDE SEQUENCE [LARGE SCALE GENOMIC DNA]</scope>
    <source>
        <strain evidence="1 2">ER1909</strain>
    </source>
</reference>
<protein>
    <submittedName>
        <fullName evidence="1">Polyketide synthase</fullName>
    </submittedName>
</protein>
<dbReference type="Proteomes" id="UP001497680">
    <property type="component" value="Unassembled WGS sequence"/>
</dbReference>
<evidence type="ECO:0000313" key="1">
    <source>
        <dbReference type="EMBL" id="KAI6081046.1"/>
    </source>
</evidence>
<accession>A0ACC0CKR5</accession>